<accession>A0A0P5QZI2</accession>
<dbReference type="AlphaFoldDB" id="A0A0P5QZI2"/>
<name>A0A0P5QZI2_9CRUS</name>
<protein>
    <submittedName>
        <fullName evidence="1">Uncharacterized protein</fullName>
    </submittedName>
</protein>
<proteinExistence type="predicted"/>
<dbReference type="EMBL" id="GDIQ01002696">
    <property type="protein sequence ID" value="JAN92041.1"/>
    <property type="molecule type" value="Transcribed_RNA"/>
</dbReference>
<reference evidence="1" key="1">
    <citation type="submission" date="2015-10" db="EMBL/GenBank/DDBJ databases">
        <title>EvidentialGene: Evidence-directed Construction of Complete mRNA Transcriptomes without Genomes.</title>
        <authorList>
            <person name="Gilbert D.G."/>
        </authorList>
    </citation>
    <scope>NUCLEOTIDE SEQUENCE</scope>
</reference>
<sequence>MLLMNHVTQSAAAKVSHCEVESLKSDIVDRESFVSITRKNNVTLSRNMSCFVFLSQTCLSQFHRLIGSWKASHIVIQQNVFVVVVVVLVCFVLNGCSLNCNVPLHMKACQNDTWDWGRASSSLFSYFSRLGNFDNG</sequence>
<evidence type="ECO:0000313" key="1">
    <source>
        <dbReference type="EMBL" id="JAN92041.1"/>
    </source>
</evidence>
<organism evidence="1">
    <name type="scientific">Daphnia magna</name>
    <dbReference type="NCBI Taxonomy" id="35525"/>
    <lineage>
        <taxon>Eukaryota</taxon>
        <taxon>Metazoa</taxon>
        <taxon>Ecdysozoa</taxon>
        <taxon>Arthropoda</taxon>
        <taxon>Crustacea</taxon>
        <taxon>Branchiopoda</taxon>
        <taxon>Diplostraca</taxon>
        <taxon>Cladocera</taxon>
        <taxon>Anomopoda</taxon>
        <taxon>Daphniidae</taxon>
        <taxon>Daphnia</taxon>
    </lineage>
</organism>